<dbReference type="InterPro" id="IPR015797">
    <property type="entry name" value="NUDIX_hydrolase-like_dom_sf"/>
</dbReference>
<dbReference type="SUPFAM" id="SSF55811">
    <property type="entry name" value="Nudix"/>
    <property type="match status" value="1"/>
</dbReference>
<reference evidence="3 4" key="1">
    <citation type="submission" date="2019-02" db="EMBL/GenBank/DDBJ databases">
        <title>Apibacter muscae sp. nov.: a novel member of the house fly microbiota.</title>
        <authorList>
            <person name="Park R."/>
        </authorList>
    </citation>
    <scope>NUCLEOTIDE SEQUENCE [LARGE SCALE GENOMIC DNA]</scope>
    <source>
        <strain evidence="3 4">AL1</strain>
    </source>
</reference>
<dbReference type="Gene3D" id="3.90.79.10">
    <property type="entry name" value="Nucleoside Triphosphate Pyrophosphohydrolase"/>
    <property type="match status" value="1"/>
</dbReference>
<dbReference type="GO" id="GO:0016787">
    <property type="term" value="F:hydrolase activity"/>
    <property type="evidence" value="ECO:0007669"/>
    <property type="project" value="UniProtKB-KW"/>
</dbReference>
<accession>A0A563DCT2</accession>
<dbReference type="Proteomes" id="UP000319499">
    <property type="component" value="Unassembled WGS sequence"/>
</dbReference>
<dbReference type="OrthoDB" id="9810648at2"/>
<feature type="domain" description="Nudix hydrolase" evidence="2">
    <location>
        <begin position="6"/>
        <end position="137"/>
    </location>
</feature>
<gene>
    <name evidence="3" type="ORF">ETU09_06495</name>
</gene>
<comment type="caution">
    <text evidence="3">The sequence shown here is derived from an EMBL/GenBank/DDBJ whole genome shotgun (WGS) entry which is preliminary data.</text>
</comment>
<dbReference type="InterPro" id="IPR020084">
    <property type="entry name" value="NUDIX_hydrolase_CS"/>
</dbReference>
<dbReference type="AlphaFoldDB" id="A0A563DCT2"/>
<keyword evidence="1" id="KW-0378">Hydrolase</keyword>
<dbReference type="InterPro" id="IPR000086">
    <property type="entry name" value="NUDIX_hydrolase_dom"/>
</dbReference>
<keyword evidence="4" id="KW-1185">Reference proteome</keyword>
<dbReference type="PANTHER" id="PTHR43736:SF2">
    <property type="entry name" value="MUTT_NUDIX FAMILY PROTEIN"/>
    <property type="match status" value="1"/>
</dbReference>
<organism evidence="3 4">
    <name type="scientific">Apibacter muscae</name>
    <dbReference type="NCBI Taxonomy" id="2509004"/>
    <lineage>
        <taxon>Bacteria</taxon>
        <taxon>Pseudomonadati</taxon>
        <taxon>Bacteroidota</taxon>
        <taxon>Flavobacteriia</taxon>
        <taxon>Flavobacteriales</taxon>
        <taxon>Weeksellaceae</taxon>
        <taxon>Apibacter</taxon>
    </lineage>
</organism>
<proteinExistence type="predicted"/>
<dbReference type="EMBL" id="SELH01000021">
    <property type="protein sequence ID" value="TWP27741.1"/>
    <property type="molecule type" value="Genomic_DNA"/>
</dbReference>
<dbReference type="RefSeq" id="WP_146292685.1">
    <property type="nucleotide sequence ID" value="NZ_SELH01000021.1"/>
</dbReference>
<protein>
    <submittedName>
        <fullName evidence="3">NUDIX domain-containing protein</fullName>
    </submittedName>
</protein>
<evidence type="ECO:0000259" key="2">
    <source>
        <dbReference type="PROSITE" id="PS51462"/>
    </source>
</evidence>
<evidence type="ECO:0000256" key="1">
    <source>
        <dbReference type="ARBA" id="ARBA00022801"/>
    </source>
</evidence>
<dbReference type="PROSITE" id="PS00893">
    <property type="entry name" value="NUDIX_BOX"/>
    <property type="match status" value="1"/>
</dbReference>
<sequence>MENLEKINVRVYALLINEGNILFLQEKFAGKNIIKLPGGGLELGEGTQETLERELLEELNLKIEVKEHFYTQDFFLKSEITPKSQLLSIYYLVECKDLSTLKIVDKDIKSILWLPIKSIDIHRIDLPIDRIVIRKLIQNKFFMR</sequence>
<dbReference type="Pfam" id="PF00293">
    <property type="entry name" value="NUDIX"/>
    <property type="match status" value="1"/>
</dbReference>
<evidence type="ECO:0000313" key="4">
    <source>
        <dbReference type="Proteomes" id="UP000319499"/>
    </source>
</evidence>
<dbReference type="PANTHER" id="PTHR43736">
    <property type="entry name" value="ADP-RIBOSE PYROPHOSPHATASE"/>
    <property type="match status" value="1"/>
</dbReference>
<name>A0A563DCT2_9FLAO</name>
<dbReference type="PROSITE" id="PS51462">
    <property type="entry name" value="NUDIX"/>
    <property type="match status" value="1"/>
</dbReference>
<evidence type="ECO:0000313" key="3">
    <source>
        <dbReference type="EMBL" id="TWP27741.1"/>
    </source>
</evidence>